<evidence type="ECO:0000313" key="1">
    <source>
        <dbReference type="EMBL" id="KAI4560525.1"/>
    </source>
</evidence>
<accession>A0ACB9U713</accession>
<proteinExistence type="predicted"/>
<dbReference type="Proteomes" id="UP001057279">
    <property type="component" value="Linkage Group LG22"/>
</dbReference>
<gene>
    <name evidence="1" type="ORF">MJG53_017154</name>
</gene>
<organism evidence="1 2">
    <name type="scientific">Ovis ammon polii x Ovis aries</name>
    <dbReference type="NCBI Taxonomy" id="2918886"/>
    <lineage>
        <taxon>Eukaryota</taxon>
        <taxon>Metazoa</taxon>
        <taxon>Chordata</taxon>
        <taxon>Craniata</taxon>
        <taxon>Vertebrata</taxon>
        <taxon>Euteleostomi</taxon>
        <taxon>Mammalia</taxon>
        <taxon>Eutheria</taxon>
        <taxon>Laurasiatheria</taxon>
        <taxon>Artiodactyla</taxon>
        <taxon>Ruminantia</taxon>
        <taxon>Pecora</taxon>
        <taxon>Bovidae</taxon>
        <taxon>Caprinae</taxon>
        <taxon>Ovis</taxon>
    </lineage>
</organism>
<comment type="caution">
    <text evidence="1">The sequence shown here is derived from an EMBL/GenBank/DDBJ whole genome shotgun (WGS) entry which is preliminary data.</text>
</comment>
<name>A0ACB9U713_9CETA</name>
<evidence type="ECO:0000313" key="2">
    <source>
        <dbReference type="Proteomes" id="UP001057279"/>
    </source>
</evidence>
<reference evidence="1" key="1">
    <citation type="submission" date="2022-03" db="EMBL/GenBank/DDBJ databases">
        <title>Genomic analyses of argali, domestic sheep and their hybrids provide insights into chromosomal evolution, heterosis and genetic basis of agronomic traits.</title>
        <authorList>
            <person name="Li M."/>
        </authorList>
    </citation>
    <scope>NUCLEOTIDE SEQUENCE</scope>
    <source>
        <strain evidence="1">F1 hybrid</strain>
    </source>
</reference>
<keyword evidence="2" id="KW-1185">Reference proteome</keyword>
<dbReference type="EMBL" id="CM043047">
    <property type="protein sequence ID" value="KAI4560525.1"/>
    <property type="molecule type" value="Genomic_DNA"/>
</dbReference>
<sequence>MLWAVGTLTWGLLLPGAQSESVQSKMWSGIGGFVLGLIFLGVGLFVHFQDKRANPEASSTGKTPPLLVRNNGTHKIDEAVEWVGLDSLTGLCYSILGSHHIHSYELRSGKSLEPSVQSLQETSEVVSPEEDPAFAISHSEVSE</sequence>
<protein>
    <submittedName>
        <fullName evidence="1">Uncharacterized protein</fullName>
    </submittedName>
</protein>